<dbReference type="AlphaFoldDB" id="A0A6C0EY97"/>
<sequence>MLSNWKCMLTKLLFILLALFVFYKLTKTNDLETFTDTIEKQKINYLKLKETYIEPDASLELLYANYNGEEVGNDVWENKTLDQCTDLCNKMEGCSGFSRELVLDTEPAKCYPRNIVNGNCHSNRKGTYEQMQKAIKYNSFVKSSVHNVINNCIGDSELTLNREILIKSYSKPNEYLGNSGDSRIIMVDRNESEFNMKCKFRIEQGKDGSGTVAFLHLYTKKYIYRDSNNNLILKDITSGKTEDKQRVSFNLYDSSKKGGIMFRATLIEGETTDKFIMLNGKYLNIDVVTSQEFQEQEMAIFYIVDSIIDTNIITSKNNMPTTTQVSQQSTQQSTQQQIPDSSTTIVESFSNPDINLDTVNDITLYNNLFKPSPTSFNLSNYIQDTYTKPSTNSTYISVSNKLNNLITNKQLSTSLNNNQEAYNAINNINLEIESEISALNNGLSTTNELMVSSLDRMRISDIANDYFFLKTLTN</sequence>
<name>A0A6C0EY97_9ZZZZ</name>
<dbReference type="EMBL" id="MN738982">
    <property type="protein sequence ID" value="QHT33988.1"/>
    <property type="molecule type" value="Genomic_DNA"/>
</dbReference>
<protein>
    <submittedName>
        <fullName evidence="2">Uncharacterized protein</fullName>
    </submittedName>
</protein>
<accession>A0A6C0EY97</accession>
<dbReference type="Gene3D" id="2.80.10.50">
    <property type="match status" value="1"/>
</dbReference>
<evidence type="ECO:0000313" key="2">
    <source>
        <dbReference type="EMBL" id="QHT33988.1"/>
    </source>
</evidence>
<reference evidence="2" key="1">
    <citation type="journal article" date="2020" name="Nature">
        <title>Giant virus diversity and host interactions through global metagenomics.</title>
        <authorList>
            <person name="Schulz F."/>
            <person name="Roux S."/>
            <person name="Paez-Espino D."/>
            <person name="Jungbluth S."/>
            <person name="Walsh D.A."/>
            <person name="Denef V.J."/>
            <person name="McMahon K.D."/>
            <person name="Konstantinidis K.T."/>
            <person name="Eloe-Fadrosh E.A."/>
            <person name="Kyrpides N.C."/>
            <person name="Woyke T."/>
        </authorList>
    </citation>
    <scope>NUCLEOTIDE SEQUENCE</scope>
    <source>
        <strain evidence="2">GVMAG-M-3300009161-52</strain>
    </source>
</reference>
<proteinExistence type="predicted"/>
<feature type="region of interest" description="Disordered" evidence="1">
    <location>
        <begin position="320"/>
        <end position="342"/>
    </location>
</feature>
<feature type="compositionally biased region" description="Low complexity" evidence="1">
    <location>
        <begin position="321"/>
        <end position="342"/>
    </location>
</feature>
<organism evidence="2">
    <name type="scientific">viral metagenome</name>
    <dbReference type="NCBI Taxonomy" id="1070528"/>
    <lineage>
        <taxon>unclassified sequences</taxon>
        <taxon>metagenomes</taxon>
        <taxon>organismal metagenomes</taxon>
    </lineage>
</organism>
<evidence type="ECO:0000256" key="1">
    <source>
        <dbReference type="SAM" id="MobiDB-lite"/>
    </source>
</evidence>